<feature type="chain" id="PRO_5042833860" evidence="2">
    <location>
        <begin position="20"/>
        <end position="213"/>
    </location>
</feature>
<evidence type="ECO:0000313" key="3">
    <source>
        <dbReference type="EMBL" id="KAK7148613.1"/>
    </source>
</evidence>
<sequence length="213" mass="24791">MMRFSVLICLSVLLFSTSAKPYRPREKVFGKAVQDTIVFDHRNGKMIQGMEEVEPPQDMDITNSDIDPNMLIWKAVKEEIQPKYNSPEEDKDALYHSFDIKLPADPKRHENYFQPLGHDQVQMYDKPEEDRDDLYHGMFDVAVEPMKGEKDVIGGNARRIYSSPEEDKDDMYHADLKGHQSDQQALAINIFSNHPKRVHTEPEVDLDELYHKQ</sequence>
<reference evidence="3 4" key="1">
    <citation type="submission" date="2024-02" db="EMBL/GenBank/DDBJ databases">
        <title>Chromosome-level genome assembly of the Eurasian Minnow (Phoxinus phoxinus).</title>
        <authorList>
            <person name="Oriowo T.O."/>
            <person name="Martin S."/>
            <person name="Stange M."/>
            <person name="Chrysostomakis Y."/>
            <person name="Brown T."/>
            <person name="Winkler S."/>
            <person name="Kukowka S."/>
            <person name="Myers E.W."/>
            <person name="Bohne A."/>
        </authorList>
    </citation>
    <scope>NUCLEOTIDE SEQUENCE [LARGE SCALE GENOMIC DNA]</scope>
    <source>
        <strain evidence="3">ZFMK-TIS-60720</strain>
        <tissue evidence="3">Whole Organism</tissue>
    </source>
</reference>
<accession>A0AAN9CUU2</accession>
<feature type="region of interest" description="Disordered" evidence="1">
    <location>
        <begin position="193"/>
        <end position="213"/>
    </location>
</feature>
<dbReference type="EMBL" id="JAYKXH010000013">
    <property type="protein sequence ID" value="KAK7148613.1"/>
    <property type="molecule type" value="Genomic_DNA"/>
</dbReference>
<gene>
    <name evidence="3" type="ORF">R3I93_012831</name>
</gene>
<name>A0AAN9CUU2_9TELE</name>
<protein>
    <submittedName>
        <fullName evidence="3">Uncharacterized protein</fullName>
    </submittedName>
</protein>
<keyword evidence="2" id="KW-0732">Signal</keyword>
<evidence type="ECO:0000256" key="1">
    <source>
        <dbReference type="SAM" id="MobiDB-lite"/>
    </source>
</evidence>
<feature type="compositionally biased region" description="Basic and acidic residues" evidence="1">
    <location>
        <begin position="198"/>
        <end position="213"/>
    </location>
</feature>
<dbReference type="Proteomes" id="UP001364617">
    <property type="component" value="Unassembled WGS sequence"/>
</dbReference>
<keyword evidence="4" id="KW-1185">Reference proteome</keyword>
<organism evidence="3 4">
    <name type="scientific">Phoxinus phoxinus</name>
    <name type="common">Eurasian minnow</name>
    <dbReference type="NCBI Taxonomy" id="58324"/>
    <lineage>
        <taxon>Eukaryota</taxon>
        <taxon>Metazoa</taxon>
        <taxon>Chordata</taxon>
        <taxon>Craniata</taxon>
        <taxon>Vertebrata</taxon>
        <taxon>Euteleostomi</taxon>
        <taxon>Actinopterygii</taxon>
        <taxon>Neopterygii</taxon>
        <taxon>Teleostei</taxon>
        <taxon>Ostariophysi</taxon>
        <taxon>Cypriniformes</taxon>
        <taxon>Leuciscidae</taxon>
        <taxon>Phoxininae</taxon>
        <taxon>Phoxinus</taxon>
    </lineage>
</organism>
<proteinExistence type="predicted"/>
<feature type="signal peptide" evidence="2">
    <location>
        <begin position="1"/>
        <end position="19"/>
    </location>
</feature>
<dbReference type="AlphaFoldDB" id="A0AAN9CUU2"/>
<evidence type="ECO:0000256" key="2">
    <source>
        <dbReference type="SAM" id="SignalP"/>
    </source>
</evidence>
<comment type="caution">
    <text evidence="3">The sequence shown here is derived from an EMBL/GenBank/DDBJ whole genome shotgun (WGS) entry which is preliminary data.</text>
</comment>
<evidence type="ECO:0000313" key="4">
    <source>
        <dbReference type="Proteomes" id="UP001364617"/>
    </source>
</evidence>